<reference evidence="2" key="1">
    <citation type="submission" date="2021-06" db="EMBL/GenBank/DDBJ databases">
        <title>Comparative genomics, transcriptomics and evolutionary studies reveal genomic signatures of adaptation to plant cell wall in hemibiotrophic fungi.</title>
        <authorList>
            <consortium name="DOE Joint Genome Institute"/>
            <person name="Baroncelli R."/>
            <person name="Diaz J.F."/>
            <person name="Benocci T."/>
            <person name="Peng M."/>
            <person name="Battaglia E."/>
            <person name="Haridas S."/>
            <person name="Andreopoulos W."/>
            <person name="Labutti K."/>
            <person name="Pangilinan J."/>
            <person name="Floch G.L."/>
            <person name="Makela M.R."/>
            <person name="Henrissat B."/>
            <person name="Grigoriev I.V."/>
            <person name="Crouch J.A."/>
            <person name="De Vries R.P."/>
            <person name="Sukno S.A."/>
            <person name="Thon M.R."/>
        </authorList>
    </citation>
    <scope>NUCLEOTIDE SEQUENCE</scope>
    <source>
        <strain evidence="2">CBS 193.32</strain>
    </source>
</reference>
<name>A0AAJ0A970_9PEZI</name>
<comment type="caution">
    <text evidence="2">The sequence shown here is derived from an EMBL/GenBank/DDBJ whole genome shotgun (WGS) entry which is preliminary data.</text>
</comment>
<dbReference type="GeneID" id="85457692"/>
<dbReference type="AlphaFoldDB" id="A0AAJ0A970"/>
<keyword evidence="3" id="KW-1185">Reference proteome</keyword>
<accession>A0AAJ0A970</accession>
<protein>
    <recommendedName>
        <fullName evidence="1">Ig-like domain-containing protein</fullName>
    </recommendedName>
</protein>
<evidence type="ECO:0000313" key="3">
    <source>
        <dbReference type="Proteomes" id="UP001224890"/>
    </source>
</evidence>
<evidence type="ECO:0000259" key="1">
    <source>
        <dbReference type="PROSITE" id="PS50835"/>
    </source>
</evidence>
<proteinExistence type="predicted"/>
<feature type="domain" description="Ig-like" evidence="1">
    <location>
        <begin position="55"/>
        <end position="149"/>
    </location>
</feature>
<gene>
    <name evidence="2" type="ORF">BDP55DRAFT_638826</name>
</gene>
<dbReference type="RefSeq" id="XP_060422135.1">
    <property type="nucleotide sequence ID" value="XM_060573166.1"/>
</dbReference>
<dbReference type="Proteomes" id="UP001224890">
    <property type="component" value="Unassembled WGS sequence"/>
</dbReference>
<organism evidence="2 3">
    <name type="scientific">Colletotrichum godetiae</name>
    <dbReference type="NCBI Taxonomy" id="1209918"/>
    <lineage>
        <taxon>Eukaryota</taxon>
        <taxon>Fungi</taxon>
        <taxon>Dikarya</taxon>
        <taxon>Ascomycota</taxon>
        <taxon>Pezizomycotina</taxon>
        <taxon>Sordariomycetes</taxon>
        <taxon>Hypocreomycetidae</taxon>
        <taxon>Glomerellales</taxon>
        <taxon>Glomerellaceae</taxon>
        <taxon>Colletotrichum</taxon>
        <taxon>Colletotrichum acutatum species complex</taxon>
    </lineage>
</organism>
<evidence type="ECO:0000313" key="2">
    <source>
        <dbReference type="EMBL" id="KAK1657371.1"/>
    </source>
</evidence>
<sequence length="208" mass="24340">MKLYLKEGRPQYRDAPRRCLRKIRWRAKEYGLVQEIVATKDQRAFEKRTGQRKRPSKQEFEVSGHNVLMLKVAVVPTASGLVDFSVRSLTCSPHSYNHLKAYSIRLGWPKSATSIKQSARRPLVLGRFEDNGRFRCRVQRYDTNGNSLSDEHKHQGSLNILPGDIDLIHSFSKHSHNLPGAVSQMLMRQERRFYHLFYPYRGIRNTWE</sequence>
<dbReference type="PROSITE" id="PS50835">
    <property type="entry name" value="IG_LIKE"/>
    <property type="match status" value="1"/>
</dbReference>
<dbReference type="EMBL" id="JAHMHR010000095">
    <property type="protein sequence ID" value="KAK1657371.1"/>
    <property type="molecule type" value="Genomic_DNA"/>
</dbReference>
<dbReference type="InterPro" id="IPR007110">
    <property type="entry name" value="Ig-like_dom"/>
</dbReference>